<name>A0ABU2LF22_9ACTN</name>
<gene>
    <name evidence="2" type="ORF">RM780_23360</name>
</gene>
<organism evidence="2 3">
    <name type="scientific">Streptomyces boetiae</name>
    <dbReference type="NCBI Taxonomy" id="3075541"/>
    <lineage>
        <taxon>Bacteria</taxon>
        <taxon>Bacillati</taxon>
        <taxon>Actinomycetota</taxon>
        <taxon>Actinomycetes</taxon>
        <taxon>Kitasatosporales</taxon>
        <taxon>Streptomycetaceae</taxon>
        <taxon>Streptomyces</taxon>
    </lineage>
</organism>
<evidence type="ECO:0000313" key="2">
    <source>
        <dbReference type="EMBL" id="MDT0309868.1"/>
    </source>
</evidence>
<keyword evidence="3" id="KW-1185">Reference proteome</keyword>
<dbReference type="EMBL" id="JAVREN010000048">
    <property type="protein sequence ID" value="MDT0309868.1"/>
    <property type="molecule type" value="Genomic_DNA"/>
</dbReference>
<dbReference type="RefSeq" id="WP_311632834.1">
    <property type="nucleotide sequence ID" value="NZ_JAVREN010000048.1"/>
</dbReference>
<reference evidence="3" key="1">
    <citation type="submission" date="2023-07" db="EMBL/GenBank/DDBJ databases">
        <title>30 novel species of actinomycetes from the DSMZ collection.</title>
        <authorList>
            <person name="Nouioui I."/>
        </authorList>
    </citation>
    <scope>NUCLEOTIDE SEQUENCE [LARGE SCALE GENOMIC DNA]</scope>
    <source>
        <strain evidence="3">DSM 44917</strain>
    </source>
</reference>
<dbReference type="Proteomes" id="UP001183388">
    <property type="component" value="Unassembled WGS sequence"/>
</dbReference>
<protein>
    <submittedName>
        <fullName evidence="2">Uncharacterized protein</fullName>
    </submittedName>
</protein>
<evidence type="ECO:0000256" key="1">
    <source>
        <dbReference type="SAM" id="MobiDB-lite"/>
    </source>
</evidence>
<feature type="region of interest" description="Disordered" evidence="1">
    <location>
        <begin position="29"/>
        <end position="51"/>
    </location>
</feature>
<proteinExistence type="predicted"/>
<accession>A0ABU2LF22</accession>
<comment type="caution">
    <text evidence="2">The sequence shown here is derived from an EMBL/GenBank/DDBJ whole genome shotgun (WGS) entry which is preliminary data.</text>
</comment>
<sequence>MISYEEIKAGLEDSRHLARVPGREAVRPGLLGGTRRVPGGDRRRRGRQERALVQHADRPHVLRGQHVRPTRDGAGRRRRALVRIADREYFDGRLEYVFSEAVITALAEDLKAVVERGTRLLAEKPPPPFDLATQLIDLAAALVQVDGPAAVDLTTRVLAHASHFRALRHAVTVVQRAEGPERAVLAEYLRVIGDEKIRREVGRVMTAPASQP</sequence>
<evidence type="ECO:0000313" key="3">
    <source>
        <dbReference type="Proteomes" id="UP001183388"/>
    </source>
</evidence>